<comment type="subcellular location">
    <subcellularLocation>
        <location evidence="1">Cell membrane</location>
    </subcellularLocation>
</comment>
<protein>
    <submittedName>
        <fullName evidence="8">AhpA/YtjB family protein</fullName>
    </submittedName>
</protein>
<evidence type="ECO:0000256" key="4">
    <source>
        <dbReference type="ARBA" id="ARBA00022692"/>
    </source>
</evidence>
<evidence type="ECO:0000256" key="2">
    <source>
        <dbReference type="ARBA" id="ARBA00005362"/>
    </source>
</evidence>
<evidence type="ECO:0000256" key="6">
    <source>
        <dbReference type="ARBA" id="ARBA00023136"/>
    </source>
</evidence>
<evidence type="ECO:0000256" key="3">
    <source>
        <dbReference type="ARBA" id="ARBA00022475"/>
    </source>
</evidence>
<evidence type="ECO:0000256" key="1">
    <source>
        <dbReference type="ARBA" id="ARBA00004236"/>
    </source>
</evidence>
<proteinExistence type="inferred from homology"/>
<dbReference type="RefSeq" id="WP_131257382.1">
    <property type="nucleotide sequence ID" value="NZ_JBHSUS010000001.1"/>
</dbReference>
<organism evidence="8 9">
    <name type="scientific">Pseudobowmanella zhangzhouensis</name>
    <dbReference type="NCBI Taxonomy" id="1537679"/>
    <lineage>
        <taxon>Bacteria</taxon>
        <taxon>Pseudomonadati</taxon>
        <taxon>Pseudomonadota</taxon>
        <taxon>Gammaproteobacteria</taxon>
        <taxon>Alteromonadales</taxon>
        <taxon>Alteromonadaceae</taxon>
    </lineage>
</organism>
<keyword evidence="5 7" id="KW-1133">Transmembrane helix</keyword>
<accession>A0ABW1XJ65</accession>
<dbReference type="EMBL" id="JBHSUS010000001">
    <property type="protein sequence ID" value="MFC6439323.1"/>
    <property type="molecule type" value="Genomic_DNA"/>
</dbReference>
<keyword evidence="3" id="KW-1003">Cell membrane</keyword>
<gene>
    <name evidence="8" type="ORF">ACFP85_04065</name>
</gene>
<keyword evidence="6 7" id="KW-0472">Membrane</keyword>
<feature type="transmembrane region" description="Helical" evidence="7">
    <location>
        <begin position="191"/>
        <end position="214"/>
    </location>
</feature>
<comment type="caution">
    <text evidence="8">The sequence shown here is derived from an EMBL/GenBank/DDBJ whole genome shotgun (WGS) entry which is preliminary data.</text>
</comment>
<sequence>MLTPASKDADNADKGFEIQAICPIVTAMNRIHSDHYVAPSGASIIKRLLNFLVALAGGFIALYLWLNNLIQDEQQLQRQANQLGYMISAQNARLLAGHLSTNELEAVKLQLHILEEDEHVHSVSLYRDNGELLLSSDEQSSLVTLFAPEQEPELLVYVQEIQQDDKILGFLRVLLWRDRVLQHYQAYQHEILFQAGMLMVLSLLVGVMATRGFYKWRYRDKPNVAK</sequence>
<comment type="similarity">
    <text evidence="2">Belongs to the Smp family.</text>
</comment>
<dbReference type="InterPro" id="IPR019305">
    <property type="entry name" value="Uncharacterised_Smp"/>
</dbReference>
<evidence type="ECO:0000256" key="7">
    <source>
        <dbReference type="SAM" id="Phobius"/>
    </source>
</evidence>
<dbReference type="Pfam" id="PF10144">
    <property type="entry name" value="SMP_2"/>
    <property type="match status" value="1"/>
</dbReference>
<feature type="transmembrane region" description="Helical" evidence="7">
    <location>
        <begin position="48"/>
        <end position="66"/>
    </location>
</feature>
<evidence type="ECO:0000313" key="9">
    <source>
        <dbReference type="Proteomes" id="UP001596364"/>
    </source>
</evidence>
<evidence type="ECO:0000256" key="5">
    <source>
        <dbReference type="ARBA" id="ARBA00022989"/>
    </source>
</evidence>
<reference evidence="9" key="1">
    <citation type="journal article" date="2019" name="Int. J. Syst. Evol. Microbiol.">
        <title>The Global Catalogue of Microorganisms (GCM) 10K type strain sequencing project: providing services to taxonomists for standard genome sequencing and annotation.</title>
        <authorList>
            <consortium name="The Broad Institute Genomics Platform"/>
            <consortium name="The Broad Institute Genome Sequencing Center for Infectious Disease"/>
            <person name="Wu L."/>
            <person name="Ma J."/>
        </authorList>
    </citation>
    <scope>NUCLEOTIDE SEQUENCE [LARGE SCALE GENOMIC DNA]</scope>
    <source>
        <strain evidence="9">CGMCC 1.16031</strain>
    </source>
</reference>
<dbReference type="Proteomes" id="UP001596364">
    <property type="component" value="Unassembled WGS sequence"/>
</dbReference>
<keyword evidence="9" id="KW-1185">Reference proteome</keyword>
<name>A0ABW1XJ65_9ALTE</name>
<keyword evidence="4 7" id="KW-0812">Transmembrane</keyword>
<evidence type="ECO:0000313" key="8">
    <source>
        <dbReference type="EMBL" id="MFC6439323.1"/>
    </source>
</evidence>